<dbReference type="EC" id="3.5.1.2" evidence="2"/>
<dbReference type="PROSITE" id="PS51130">
    <property type="entry name" value="PDXT_SNO_2"/>
    <property type="match status" value="1"/>
</dbReference>
<evidence type="ECO:0000256" key="1">
    <source>
        <dbReference type="ARBA" id="ARBA00008345"/>
    </source>
</evidence>
<evidence type="ECO:0000256" key="4">
    <source>
        <dbReference type="ARBA" id="ARBA00022898"/>
    </source>
</evidence>
<dbReference type="EMBL" id="CAEZTO010000004">
    <property type="protein sequence ID" value="CAB4568417.1"/>
    <property type="molecule type" value="Genomic_DNA"/>
</dbReference>
<dbReference type="PIRSF" id="PIRSF005639">
    <property type="entry name" value="Glut_amidoT_SNO"/>
    <property type="match status" value="1"/>
</dbReference>
<evidence type="ECO:0000256" key="3">
    <source>
        <dbReference type="ARBA" id="ARBA00022801"/>
    </source>
</evidence>
<dbReference type="CDD" id="cd01749">
    <property type="entry name" value="GATase1_PB"/>
    <property type="match status" value="1"/>
</dbReference>
<evidence type="ECO:0000256" key="5">
    <source>
        <dbReference type="ARBA" id="ARBA00022962"/>
    </source>
</evidence>
<dbReference type="GO" id="GO:1903600">
    <property type="term" value="C:glutaminase complex"/>
    <property type="evidence" value="ECO:0007669"/>
    <property type="project" value="TreeGrafter"/>
</dbReference>
<dbReference type="Pfam" id="PF01174">
    <property type="entry name" value="SNO"/>
    <property type="match status" value="1"/>
</dbReference>
<keyword evidence="4" id="KW-0663">Pyridoxal phosphate</keyword>
<organism evidence="9">
    <name type="scientific">freshwater metagenome</name>
    <dbReference type="NCBI Taxonomy" id="449393"/>
    <lineage>
        <taxon>unclassified sequences</taxon>
        <taxon>metagenomes</taxon>
        <taxon>ecological metagenomes</taxon>
    </lineage>
</organism>
<dbReference type="GO" id="GO:0004359">
    <property type="term" value="F:glutaminase activity"/>
    <property type="evidence" value="ECO:0007669"/>
    <property type="project" value="UniProtKB-EC"/>
</dbReference>
<name>A0A6J6DWL9_9ZZZZ</name>
<evidence type="ECO:0000256" key="7">
    <source>
        <dbReference type="ARBA" id="ARBA00049534"/>
    </source>
</evidence>
<keyword evidence="6" id="KW-0456">Lyase</keyword>
<dbReference type="PANTHER" id="PTHR31559:SF0">
    <property type="entry name" value="PYRIDOXAL 5'-PHOSPHATE SYNTHASE SUBUNIT SNO1-RELATED"/>
    <property type="match status" value="1"/>
</dbReference>
<dbReference type="GO" id="GO:0005829">
    <property type="term" value="C:cytosol"/>
    <property type="evidence" value="ECO:0007669"/>
    <property type="project" value="TreeGrafter"/>
</dbReference>
<protein>
    <recommendedName>
        <fullName evidence="2">glutaminase</fullName>
        <ecNumber evidence="2">3.5.1.2</ecNumber>
    </recommendedName>
</protein>
<comment type="catalytic activity">
    <reaction evidence="7">
        <text>L-glutamine + H2O = L-glutamate + NH4(+)</text>
        <dbReference type="Rhea" id="RHEA:15889"/>
        <dbReference type="ChEBI" id="CHEBI:15377"/>
        <dbReference type="ChEBI" id="CHEBI:28938"/>
        <dbReference type="ChEBI" id="CHEBI:29985"/>
        <dbReference type="ChEBI" id="CHEBI:58359"/>
        <dbReference type="EC" id="3.5.1.2"/>
    </reaction>
</comment>
<dbReference type="InterPro" id="IPR021196">
    <property type="entry name" value="PdxT/SNO_CS"/>
</dbReference>
<dbReference type="PROSITE" id="PS51273">
    <property type="entry name" value="GATASE_TYPE_1"/>
    <property type="match status" value="1"/>
</dbReference>
<dbReference type="AlphaFoldDB" id="A0A6J6DWL9"/>
<comment type="similarity">
    <text evidence="1">Belongs to the glutaminase PdxT/SNO family.</text>
</comment>
<keyword evidence="5" id="KW-0315">Glutamine amidotransferase</keyword>
<proteinExistence type="inferred from homology"/>
<evidence type="ECO:0000256" key="2">
    <source>
        <dbReference type="ARBA" id="ARBA00012918"/>
    </source>
</evidence>
<dbReference type="SUPFAM" id="SSF52317">
    <property type="entry name" value="Class I glutamine amidotransferase-like"/>
    <property type="match status" value="1"/>
</dbReference>
<dbReference type="FunFam" id="3.40.50.880:FF:000010">
    <property type="entry name" value="uncharacterized protein LOC100176842 isoform X2"/>
    <property type="match status" value="1"/>
</dbReference>
<evidence type="ECO:0000313" key="9">
    <source>
        <dbReference type="EMBL" id="CAB4568417.1"/>
    </source>
</evidence>
<reference evidence="9" key="1">
    <citation type="submission" date="2020-05" db="EMBL/GenBank/DDBJ databases">
        <authorList>
            <person name="Chiriac C."/>
            <person name="Salcher M."/>
            <person name="Ghai R."/>
            <person name="Kavagutti S V."/>
        </authorList>
    </citation>
    <scope>NUCLEOTIDE SEQUENCE</scope>
</reference>
<dbReference type="HAMAP" id="MF_01615">
    <property type="entry name" value="PdxT"/>
    <property type="match status" value="1"/>
</dbReference>
<dbReference type="PANTHER" id="PTHR31559">
    <property type="entry name" value="PYRIDOXAL 5'-PHOSPHATE SYNTHASE SUBUNIT SNO"/>
    <property type="match status" value="1"/>
</dbReference>
<dbReference type="GO" id="GO:0042823">
    <property type="term" value="P:pyridoxal phosphate biosynthetic process"/>
    <property type="evidence" value="ECO:0007669"/>
    <property type="project" value="InterPro"/>
</dbReference>
<accession>A0A6J6DWL9</accession>
<dbReference type="NCBIfam" id="TIGR03800">
    <property type="entry name" value="PLP_synth_Pdx2"/>
    <property type="match status" value="1"/>
</dbReference>
<dbReference type="PROSITE" id="PS01236">
    <property type="entry name" value="PDXT_SNO_1"/>
    <property type="match status" value="1"/>
</dbReference>
<gene>
    <name evidence="8" type="ORF">UFOPK1503_00707</name>
    <name evidence="9" type="ORF">UFOPK1693_00511</name>
</gene>
<sequence length="184" mass="19779">MTVGVLALQGDVREHINLIDSLGFTSISVKTKNDLDRADALVIPGGESTAISKLLVAFELMESVRQFVRNKPVLGTCAGLILLSDEVDGKLPDQELIGGLPIRVSRNAYGGQTHSFEAEIEISGERENVAFIRAPRILDSGPTRVLATLDGDPVAIQHGKIFGASFHPELTGAKVLHRLFLDAI</sequence>
<dbReference type="GO" id="GO:0016829">
    <property type="term" value="F:lyase activity"/>
    <property type="evidence" value="ECO:0007669"/>
    <property type="project" value="UniProtKB-KW"/>
</dbReference>
<evidence type="ECO:0000313" key="8">
    <source>
        <dbReference type="EMBL" id="CAB4546795.1"/>
    </source>
</evidence>
<dbReference type="InterPro" id="IPR002161">
    <property type="entry name" value="PdxT/SNO"/>
</dbReference>
<evidence type="ECO:0000256" key="6">
    <source>
        <dbReference type="ARBA" id="ARBA00023239"/>
    </source>
</evidence>
<dbReference type="GO" id="GO:0008614">
    <property type="term" value="P:pyridoxine metabolic process"/>
    <property type="evidence" value="ECO:0007669"/>
    <property type="project" value="TreeGrafter"/>
</dbReference>
<dbReference type="InterPro" id="IPR029062">
    <property type="entry name" value="Class_I_gatase-like"/>
</dbReference>
<keyword evidence="3" id="KW-0378">Hydrolase</keyword>
<dbReference type="Gene3D" id="3.40.50.880">
    <property type="match status" value="1"/>
</dbReference>
<dbReference type="EMBL" id="CAEZST010000010">
    <property type="protein sequence ID" value="CAB4546795.1"/>
    <property type="molecule type" value="Genomic_DNA"/>
</dbReference>